<dbReference type="EMBL" id="CP071247">
    <property type="protein sequence ID" value="QSP94006.1"/>
    <property type="molecule type" value="Genomic_DNA"/>
</dbReference>
<keyword evidence="3" id="KW-1185">Reference proteome</keyword>
<proteinExistence type="predicted"/>
<sequence>MRLVCISDTHSLHDQLPDLPAGDVLVHAGDCTGTGKLRRGFEFVEWFAAQPHEHKILIAGNHDFCFEDHPEWMQEHCENQGVIYLEDSSVVIDGVKFHGSPWTPVFRDMAFNAKPKLMQEKMKLVPDDTQVLITHGPPRRLFDYVPADDLHVGCLSIAARLPFLKQLRAHIFGHIHEGYGKQEKDGVISANVSTCTSRYEPTNPAVVIDLIDK</sequence>
<evidence type="ECO:0000313" key="2">
    <source>
        <dbReference type="EMBL" id="QSP94006.1"/>
    </source>
</evidence>
<dbReference type="Proteomes" id="UP000663555">
    <property type="component" value="Chromosome"/>
</dbReference>
<dbReference type="RefSeq" id="WP_206643228.1">
    <property type="nucleotide sequence ID" value="NZ_CP071247.1"/>
</dbReference>
<reference evidence="2 3" key="1">
    <citation type="submission" date="2021-03" db="EMBL/GenBank/DDBJ databases">
        <title>Genome sequencing of Marinobacter sp. LPB0319.</title>
        <authorList>
            <person name="Kim J."/>
        </authorList>
    </citation>
    <scope>NUCLEOTIDE SEQUENCE [LARGE SCALE GENOMIC DNA]</scope>
    <source>
        <strain evidence="2 3">LPB0319</strain>
    </source>
</reference>
<dbReference type="SUPFAM" id="SSF56300">
    <property type="entry name" value="Metallo-dependent phosphatases"/>
    <property type="match status" value="1"/>
</dbReference>
<gene>
    <name evidence="2" type="ORF">LPB19_12485</name>
</gene>
<dbReference type="Gene3D" id="3.60.21.10">
    <property type="match status" value="1"/>
</dbReference>
<accession>A0ABX7MP02</accession>
<dbReference type="InterPro" id="IPR029052">
    <property type="entry name" value="Metallo-depent_PP-like"/>
</dbReference>
<feature type="domain" description="Calcineurin-like phosphoesterase" evidence="1">
    <location>
        <begin position="1"/>
        <end position="177"/>
    </location>
</feature>
<organism evidence="2 3">
    <name type="scientific">Marinobacter salinisoli</name>
    <dbReference type="NCBI Taxonomy" id="2769486"/>
    <lineage>
        <taxon>Bacteria</taxon>
        <taxon>Pseudomonadati</taxon>
        <taxon>Pseudomonadota</taxon>
        <taxon>Gammaproteobacteria</taxon>
        <taxon>Pseudomonadales</taxon>
        <taxon>Marinobacteraceae</taxon>
        <taxon>Marinobacter</taxon>
    </lineage>
</organism>
<evidence type="ECO:0000313" key="3">
    <source>
        <dbReference type="Proteomes" id="UP000663555"/>
    </source>
</evidence>
<dbReference type="Pfam" id="PF00149">
    <property type="entry name" value="Metallophos"/>
    <property type="match status" value="1"/>
</dbReference>
<evidence type="ECO:0000259" key="1">
    <source>
        <dbReference type="Pfam" id="PF00149"/>
    </source>
</evidence>
<dbReference type="CDD" id="cd07379">
    <property type="entry name" value="MPP_239FB"/>
    <property type="match status" value="1"/>
</dbReference>
<name>A0ABX7MP02_9GAMM</name>
<dbReference type="PANTHER" id="PTHR12905:SF0">
    <property type="entry name" value="CALCINEURIN-LIKE PHOSPHOESTERASE DOMAIN-CONTAINING PROTEIN"/>
    <property type="match status" value="1"/>
</dbReference>
<dbReference type="InterPro" id="IPR004843">
    <property type="entry name" value="Calcineurin-like_PHP"/>
</dbReference>
<dbReference type="PANTHER" id="PTHR12905">
    <property type="entry name" value="METALLOPHOSPHOESTERASE"/>
    <property type="match status" value="1"/>
</dbReference>
<dbReference type="InterPro" id="IPR051693">
    <property type="entry name" value="UPF0046_metallophosphoest"/>
</dbReference>
<protein>
    <submittedName>
        <fullName evidence="2">Metallophosphatase domain-containing protein</fullName>
    </submittedName>
</protein>